<gene>
    <name evidence="1" type="ORF">ACFODK_07695</name>
</gene>
<evidence type="ECO:0000313" key="2">
    <source>
        <dbReference type="Proteomes" id="UP001595378"/>
    </source>
</evidence>
<name>A0ABV7EFX0_9SPHN</name>
<proteinExistence type="predicted"/>
<comment type="caution">
    <text evidence="1">The sequence shown here is derived from an EMBL/GenBank/DDBJ whole genome shotgun (WGS) entry which is preliminary data.</text>
</comment>
<dbReference type="Proteomes" id="UP001595378">
    <property type="component" value="Unassembled WGS sequence"/>
</dbReference>
<organism evidence="1 2">
    <name type="scientific">Alteraurantiacibacter lauratis</name>
    <dbReference type="NCBI Taxonomy" id="2054627"/>
    <lineage>
        <taxon>Bacteria</taxon>
        <taxon>Pseudomonadati</taxon>
        <taxon>Pseudomonadota</taxon>
        <taxon>Alphaproteobacteria</taxon>
        <taxon>Sphingomonadales</taxon>
        <taxon>Erythrobacteraceae</taxon>
        <taxon>Alteraurantiacibacter</taxon>
    </lineage>
</organism>
<protein>
    <submittedName>
        <fullName evidence="1">DUF2933 domain-containing protein</fullName>
    </submittedName>
</protein>
<evidence type="ECO:0000313" key="1">
    <source>
        <dbReference type="EMBL" id="MFC3100766.1"/>
    </source>
</evidence>
<keyword evidence="2" id="KW-1185">Reference proteome</keyword>
<accession>A0ABV7EFX0</accession>
<reference evidence="2" key="1">
    <citation type="journal article" date="2019" name="Int. J. Syst. Evol. Microbiol.">
        <title>The Global Catalogue of Microorganisms (GCM) 10K type strain sequencing project: providing services to taxonomists for standard genome sequencing and annotation.</title>
        <authorList>
            <consortium name="The Broad Institute Genomics Platform"/>
            <consortium name="The Broad Institute Genome Sequencing Center for Infectious Disease"/>
            <person name="Wu L."/>
            <person name="Ma J."/>
        </authorList>
    </citation>
    <scope>NUCLEOTIDE SEQUENCE [LARGE SCALE GENOMIC DNA]</scope>
    <source>
        <strain evidence="2">KCTC 52606</strain>
    </source>
</reference>
<dbReference type="Pfam" id="PF11666">
    <property type="entry name" value="DUF2933"/>
    <property type="match status" value="1"/>
</dbReference>
<dbReference type="RefSeq" id="WP_377923261.1">
    <property type="nucleotide sequence ID" value="NZ_JBANRN010000018.1"/>
</dbReference>
<sequence length="46" mass="5174">MLEATRDPALVIIMCPLAHIFMHRGYSGWGAAAPHAGERSTRLRRR</sequence>
<dbReference type="InterPro" id="IPR021682">
    <property type="entry name" value="DUF2933"/>
</dbReference>
<dbReference type="EMBL" id="JBHRSU010000026">
    <property type="protein sequence ID" value="MFC3100766.1"/>
    <property type="molecule type" value="Genomic_DNA"/>
</dbReference>